<name>A0A7Y3RMV5_9PROT</name>
<organism evidence="1 2">
    <name type="scientific">Parvularcula mediterranea</name>
    <dbReference type="NCBI Taxonomy" id="2732508"/>
    <lineage>
        <taxon>Bacteria</taxon>
        <taxon>Pseudomonadati</taxon>
        <taxon>Pseudomonadota</taxon>
        <taxon>Alphaproteobacteria</taxon>
        <taxon>Parvularculales</taxon>
        <taxon>Parvularculaceae</taxon>
        <taxon>Parvularcula</taxon>
    </lineage>
</organism>
<dbReference type="RefSeq" id="WP_173199881.1">
    <property type="nucleotide sequence ID" value="NZ_JABFCX010000003.1"/>
</dbReference>
<keyword evidence="2" id="KW-1185">Reference proteome</keyword>
<dbReference type="Proteomes" id="UP000536835">
    <property type="component" value="Unassembled WGS sequence"/>
</dbReference>
<reference evidence="1 2" key="1">
    <citation type="submission" date="2020-05" db="EMBL/GenBank/DDBJ databases">
        <title>Parvularcula mediterraneae sp. nov., isolated from polypropylene straw from shallow seawater of the seashore of Laganas in Zakynthos island, Greece.</title>
        <authorList>
            <person name="Szabo I."/>
            <person name="Al-Omari J."/>
            <person name="Rado J."/>
            <person name="Szerdahelyi G.S."/>
        </authorList>
    </citation>
    <scope>NUCLEOTIDE SEQUENCE [LARGE SCALE GENOMIC DNA]</scope>
    <source>
        <strain evidence="1 2">ZS-1/3</strain>
    </source>
</reference>
<proteinExistence type="predicted"/>
<protein>
    <submittedName>
        <fullName evidence="1">Uncharacterized protein</fullName>
    </submittedName>
</protein>
<comment type="caution">
    <text evidence="1">The sequence shown here is derived from an EMBL/GenBank/DDBJ whole genome shotgun (WGS) entry which is preliminary data.</text>
</comment>
<dbReference type="AlphaFoldDB" id="A0A7Y3RMV5"/>
<sequence>MSSLAQRKYVFRRRPIWGRVALVVVGAAFALWAFSAKSDAKAGGFQRMISIEEPAR</sequence>
<evidence type="ECO:0000313" key="1">
    <source>
        <dbReference type="EMBL" id="NNU16939.1"/>
    </source>
</evidence>
<gene>
    <name evidence="1" type="ORF">HK107_11475</name>
</gene>
<accession>A0A7Y3RMV5</accession>
<dbReference type="EMBL" id="JABFCX010000003">
    <property type="protein sequence ID" value="NNU16939.1"/>
    <property type="molecule type" value="Genomic_DNA"/>
</dbReference>
<evidence type="ECO:0000313" key="2">
    <source>
        <dbReference type="Proteomes" id="UP000536835"/>
    </source>
</evidence>